<protein>
    <recommendedName>
        <fullName evidence="6">Ser-Thr-rich glycosyl-phosphatidyl-inositol-anchored membrane family-domain-containing protein</fullName>
    </recommendedName>
</protein>
<gene>
    <name evidence="4" type="ORF">BD310DRAFT_983140</name>
    <name evidence="3" type="ORF">BD311DRAFT_1462</name>
</gene>
<sequence>MKRLATFVILLTTYGIVPYTVAAGNYDAILSPDAGTTWFRGEKQNVIWDSFNMPANPGHSLLTLAYNNQSTPLVFGEDFDLSSGRMGVTVPWVDEGSSYQVWLTVTYIPTSAGGSVTVESTRDSMAPGPLSCPTNVAALQSSPTRAVMVGKKRSADKPTPPNYRPSEPPASTSILETSATSSTPSSETSMPSSSAQSAEATTTSTFAATSAASASATATVSSTEGDDSPGSSLASSSGTMEVSSDSIASSTVSSTSAIALPSTAATPTSGTTSGAQATFMIYKSPYFEIKQRKDSNSAAGAR</sequence>
<keyword evidence="5" id="KW-1185">Reference proteome</keyword>
<evidence type="ECO:0000256" key="1">
    <source>
        <dbReference type="SAM" id="MobiDB-lite"/>
    </source>
</evidence>
<evidence type="ECO:0000313" key="3">
    <source>
        <dbReference type="EMBL" id="TBU35395.1"/>
    </source>
</evidence>
<feature type="compositionally biased region" description="Pro residues" evidence="1">
    <location>
        <begin position="158"/>
        <end position="168"/>
    </location>
</feature>
<accession>A0A4Q9QEK7</accession>
<dbReference type="Proteomes" id="UP000292082">
    <property type="component" value="Unassembled WGS sequence"/>
</dbReference>
<evidence type="ECO:0000313" key="5">
    <source>
        <dbReference type="Proteomes" id="UP000292082"/>
    </source>
</evidence>
<organism evidence="4 5">
    <name type="scientific">Dichomitus squalens</name>
    <dbReference type="NCBI Taxonomy" id="114155"/>
    <lineage>
        <taxon>Eukaryota</taxon>
        <taxon>Fungi</taxon>
        <taxon>Dikarya</taxon>
        <taxon>Basidiomycota</taxon>
        <taxon>Agaricomycotina</taxon>
        <taxon>Agaricomycetes</taxon>
        <taxon>Polyporales</taxon>
        <taxon>Polyporaceae</taxon>
        <taxon>Dichomitus</taxon>
    </lineage>
</organism>
<proteinExistence type="predicted"/>
<keyword evidence="2" id="KW-0732">Signal</keyword>
<feature type="signal peptide" evidence="2">
    <location>
        <begin position="1"/>
        <end position="22"/>
    </location>
</feature>
<feature type="region of interest" description="Disordered" evidence="1">
    <location>
        <begin position="141"/>
        <end position="201"/>
    </location>
</feature>
<feature type="region of interest" description="Disordered" evidence="1">
    <location>
        <begin position="218"/>
        <end position="239"/>
    </location>
</feature>
<evidence type="ECO:0008006" key="6">
    <source>
        <dbReference type="Google" id="ProtNLM"/>
    </source>
</evidence>
<evidence type="ECO:0000313" key="4">
    <source>
        <dbReference type="EMBL" id="TBU65234.1"/>
    </source>
</evidence>
<dbReference type="EMBL" id="ML145084">
    <property type="protein sequence ID" value="TBU65234.1"/>
    <property type="molecule type" value="Genomic_DNA"/>
</dbReference>
<dbReference type="Proteomes" id="UP000292957">
    <property type="component" value="Unassembled WGS sequence"/>
</dbReference>
<feature type="chain" id="PRO_5040597663" description="Ser-Thr-rich glycosyl-phosphatidyl-inositol-anchored membrane family-domain-containing protein" evidence="2">
    <location>
        <begin position="23"/>
        <end position="302"/>
    </location>
</feature>
<feature type="compositionally biased region" description="Low complexity" evidence="1">
    <location>
        <begin position="176"/>
        <end position="201"/>
    </location>
</feature>
<dbReference type="AlphaFoldDB" id="A0A4Q9QEK7"/>
<reference evidence="4 5" key="1">
    <citation type="submission" date="2019-01" db="EMBL/GenBank/DDBJ databases">
        <title>Draft genome sequences of three monokaryotic isolates of the white-rot basidiomycete fungus Dichomitus squalens.</title>
        <authorList>
            <consortium name="DOE Joint Genome Institute"/>
            <person name="Lopez S.C."/>
            <person name="Andreopoulos B."/>
            <person name="Pangilinan J."/>
            <person name="Lipzen A."/>
            <person name="Riley R."/>
            <person name="Ahrendt S."/>
            <person name="Ng V."/>
            <person name="Barry K."/>
            <person name="Daum C."/>
            <person name="Grigoriev I.V."/>
            <person name="Hilden K.S."/>
            <person name="Makela M.R."/>
            <person name="de Vries R.P."/>
        </authorList>
    </citation>
    <scope>NUCLEOTIDE SEQUENCE [LARGE SCALE GENOMIC DNA]</scope>
    <source>
        <strain evidence="4 5">CBS 464.89</strain>
        <strain evidence="3">OM18370.1</strain>
    </source>
</reference>
<dbReference type="EMBL" id="ML143386">
    <property type="protein sequence ID" value="TBU35395.1"/>
    <property type="molecule type" value="Genomic_DNA"/>
</dbReference>
<evidence type="ECO:0000256" key="2">
    <source>
        <dbReference type="SAM" id="SignalP"/>
    </source>
</evidence>
<name>A0A4Q9QEK7_9APHY</name>